<keyword evidence="1" id="KW-0812">Transmembrane</keyword>
<gene>
    <name evidence="2" type="ORF">IDH45_13640</name>
</gene>
<dbReference type="PANTHER" id="PTHR36832:SF2">
    <property type="entry name" value="INTEGRAL MEMBRANE PROTEIN"/>
    <property type="match status" value="1"/>
</dbReference>
<feature type="transmembrane region" description="Helical" evidence="1">
    <location>
        <begin position="233"/>
        <end position="255"/>
    </location>
</feature>
<dbReference type="PANTHER" id="PTHR36832">
    <property type="entry name" value="SLR1174 PROTEIN-RELATED"/>
    <property type="match status" value="1"/>
</dbReference>
<keyword evidence="3" id="KW-1185">Reference proteome</keyword>
<feature type="transmembrane region" description="Helical" evidence="1">
    <location>
        <begin position="55"/>
        <end position="75"/>
    </location>
</feature>
<organism evidence="2 3">
    <name type="scientific">Paenibacillus oceani</name>
    <dbReference type="NCBI Taxonomy" id="2772510"/>
    <lineage>
        <taxon>Bacteria</taxon>
        <taxon>Bacillati</taxon>
        <taxon>Bacillota</taxon>
        <taxon>Bacilli</taxon>
        <taxon>Bacillales</taxon>
        <taxon>Paenibacillaceae</taxon>
        <taxon>Paenibacillus</taxon>
    </lineage>
</organism>
<sequence length="267" mass="30171">MKPYSSVLKLRLQNGMQYRAAALAGVATQFFFGFVFIMIFSAFYSQSVEVQPMSLPQLVTYVWLQQAFLAIVMLWSRDNELFQLITTGNIAYELCRPAGIYEFWYSKLIAQRLSSAMLRCFPILAVVFFIPEPYNLSLPNDGAALIYFLITMMLGLLLVVAISMLIYISVFVTMSPTGSMIMFGIVGEFFSGRIIPIPLMPTWLQEVTYLLPFHLTADFTFRVYTGHIPHDQALIGIATQIGWLLVLVALGKWLLSRAMRKVIVQGG</sequence>
<name>A0A927GZV0_9BACL</name>
<reference evidence="2" key="1">
    <citation type="submission" date="2020-09" db="EMBL/GenBank/DDBJ databases">
        <title>A novel bacterium of genus Paenibacillus, isolated from South China Sea.</title>
        <authorList>
            <person name="Huang H."/>
            <person name="Mo K."/>
            <person name="Hu Y."/>
        </authorList>
    </citation>
    <scope>NUCLEOTIDE SEQUENCE</scope>
    <source>
        <strain evidence="2">IB182363</strain>
    </source>
</reference>
<dbReference type="AlphaFoldDB" id="A0A927GZV0"/>
<keyword evidence="1" id="KW-0472">Membrane</keyword>
<evidence type="ECO:0000313" key="2">
    <source>
        <dbReference type="EMBL" id="MBD2863030.1"/>
    </source>
</evidence>
<comment type="caution">
    <text evidence="2">The sequence shown here is derived from an EMBL/GenBank/DDBJ whole genome shotgun (WGS) entry which is preliminary data.</text>
</comment>
<dbReference type="Proteomes" id="UP000639396">
    <property type="component" value="Unassembled WGS sequence"/>
</dbReference>
<evidence type="ECO:0000256" key="1">
    <source>
        <dbReference type="SAM" id="Phobius"/>
    </source>
</evidence>
<dbReference type="EMBL" id="JACXJA010000016">
    <property type="protein sequence ID" value="MBD2863030.1"/>
    <property type="molecule type" value="Genomic_DNA"/>
</dbReference>
<keyword evidence="1" id="KW-1133">Transmembrane helix</keyword>
<feature type="transmembrane region" description="Helical" evidence="1">
    <location>
        <begin position="146"/>
        <end position="168"/>
    </location>
</feature>
<feature type="transmembrane region" description="Helical" evidence="1">
    <location>
        <begin position="116"/>
        <end position="134"/>
    </location>
</feature>
<feature type="transmembrane region" description="Helical" evidence="1">
    <location>
        <begin position="180"/>
        <end position="204"/>
    </location>
</feature>
<dbReference type="RefSeq" id="WP_190928463.1">
    <property type="nucleotide sequence ID" value="NZ_JACXJA010000016.1"/>
</dbReference>
<evidence type="ECO:0000313" key="3">
    <source>
        <dbReference type="Proteomes" id="UP000639396"/>
    </source>
</evidence>
<protein>
    <submittedName>
        <fullName evidence="2">ABC transporter permease</fullName>
    </submittedName>
</protein>
<proteinExistence type="predicted"/>
<accession>A0A927GZV0</accession>
<feature type="transmembrane region" description="Helical" evidence="1">
    <location>
        <begin position="21"/>
        <end position="43"/>
    </location>
</feature>